<dbReference type="GO" id="GO:0005739">
    <property type="term" value="C:mitochondrion"/>
    <property type="evidence" value="ECO:0007669"/>
    <property type="project" value="UniProtKB-SubCell"/>
</dbReference>
<accession>C4WV93</accession>
<keyword evidence="5 6" id="KW-0012">Acyltransferase</keyword>
<dbReference type="HAMAP" id="MF_00013">
    <property type="entry name" value="LipB"/>
    <property type="match status" value="1"/>
</dbReference>
<dbReference type="OrthoDB" id="19908at2759"/>
<proteinExistence type="evidence at transcript level"/>
<evidence type="ECO:0000256" key="8">
    <source>
        <dbReference type="PIRSR" id="PIRSR016262-2"/>
    </source>
</evidence>
<sequence>MNSRLIKLLKLGQMSYDSCLKLQIHLSESLKTTTINKCGYLLIVEHEPVYTVGIRQKDYNPLLEENLIKLGAEFKRTNRGGLITFHGPGQLIAYPILNLKKFNPSIRWYVSNLETTIKNLCNETYGLTATTTSDTGVWIDNHKICAIGVRCSRYVTTHGLALNCNTDLSWFKHIVPCGLHGKGVTSLSTIFEKNISVNDVLPYFLQHFCKSFSCDIVSTEIDKIAEFDEKLIH</sequence>
<dbReference type="GO" id="GO:0033819">
    <property type="term" value="F:lipoyl(octanoyl) transferase activity"/>
    <property type="evidence" value="ECO:0007669"/>
    <property type="project" value="UniProtKB-EC"/>
</dbReference>
<dbReference type="OMA" id="GEVTYHC"/>
<evidence type="ECO:0000256" key="2">
    <source>
        <dbReference type="ARBA" id="ARBA00004821"/>
    </source>
</evidence>
<comment type="catalytic activity">
    <reaction evidence="6">
        <text>octanoyl-[ACP] + L-lysyl-[protein] = N(6)-octanoyl-L-lysyl-[protein] + holo-[ACP] + H(+)</text>
        <dbReference type="Rhea" id="RHEA:17665"/>
        <dbReference type="Rhea" id="RHEA-COMP:9636"/>
        <dbReference type="Rhea" id="RHEA-COMP:9685"/>
        <dbReference type="Rhea" id="RHEA-COMP:9752"/>
        <dbReference type="Rhea" id="RHEA-COMP:9928"/>
        <dbReference type="ChEBI" id="CHEBI:15378"/>
        <dbReference type="ChEBI" id="CHEBI:29969"/>
        <dbReference type="ChEBI" id="CHEBI:64479"/>
        <dbReference type="ChEBI" id="CHEBI:78463"/>
        <dbReference type="ChEBI" id="CHEBI:78809"/>
        <dbReference type="EC" id="2.3.1.181"/>
    </reaction>
</comment>
<comment type="pathway">
    <text evidence="2 6">Protein modification; protein lipoylation via endogenous pathway; protein N(6)-(lipoyl)lysine from octanoyl-[acyl-carrier-protein]: step 1/2.</text>
</comment>
<reference evidence="12" key="3">
    <citation type="submission" date="2022-06" db="UniProtKB">
        <authorList>
            <consortium name="EnsemblMetazoa"/>
        </authorList>
    </citation>
    <scope>IDENTIFICATION</scope>
</reference>
<keyword evidence="13" id="KW-1185">Reference proteome</keyword>
<comment type="subcellular location">
    <subcellularLocation>
        <location evidence="1 6">Mitochondrion</location>
    </subcellularLocation>
</comment>
<evidence type="ECO:0000256" key="4">
    <source>
        <dbReference type="ARBA" id="ARBA00022679"/>
    </source>
</evidence>
<feature type="binding site" evidence="8">
    <location>
        <begin position="146"/>
        <end position="148"/>
    </location>
    <ligand>
        <name>substrate</name>
    </ligand>
</feature>
<protein>
    <recommendedName>
        <fullName evidence="6">Octanoyl-[acyl-carrier-protein]:protein N-octanoyltransferase LIPT2, mitochondrial</fullName>
        <ecNumber evidence="6">2.3.1.181</ecNumber>
    </recommendedName>
</protein>
<reference evidence="11" key="1">
    <citation type="submission" date="2009-06" db="EMBL/GenBank/DDBJ databases">
        <title>A full-length cDNA resource of the pea aphid, Acyrthosiphon pisum.</title>
        <authorList>
            <person name="Shigenobu S."/>
            <person name="Nakabachi A."/>
            <person name="Richards S."/>
        </authorList>
    </citation>
    <scope>NUCLEOTIDE SEQUENCE</scope>
    <source>
        <strain evidence="11">LSR1</strain>
        <tissue evidence="11">Whole body</tissue>
    </source>
</reference>
<reference evidence="13" key="2">
    <citation type="submission" date="2010-06" db="EMBL/GenBank/DDBJ databases">
        <authorList>
            <person name="Jiang H."/>
            <person name="Abraham K."/>
            <person name="Ali S."/>
            <person name="Alsbrooks S.L."/>
            <person name="Anim B.N."/>
            <person name="Anosike U.S."/>
            <person name="Attaway T."/>
            <person name="Bandaranaike D.P."/>
            <person name="Battles P.K."/>
            <person name="Bell S.N."/>
            <person name="Bell A.V."/>
            <person name="Beltran B."/>
            <person name="Bickham C."/>
            <person name="Bustamante Y."/>
            <person name="Caleb T."/>
            <person name="Canada A."/>
            <person name="Cardenas V."/>
            <person name="Carter K."/>
            <person name="Chacko J."/>
            <person name="Chandrabose M.N."/>
            <person name="Chavez D."/>
            <person name="Chavez A."/>
            <person name="Chen L."/>
            <person name="Chu H.-S."/>
            <person name="Claassen K.J."/>
            <person name="Cockrell R."/>
            <person name="Collins M."/>
            <person name="Cooper J.A."/>
            <person name="Cree A."/>
            <person name="Curry S.M."/>
            <person name="Da Y."/>
            <person name="Dao M.D."/>
            <person name="Das B."/>
            <person name="Davila M.-L."/>
            <person name="Davy-Carroll L."/>
            <person name="Denson S."/>
            <person name="Dinh H."/>
            <person name="Ebong V.E."/>
            <person name="Edwards J.R."/>
            <person name="Egan A."/>
            <person name="El-Daye J."/>
            <person name="Escobedo L."/>
            <person name="Fernandez S."/>
            <person name="Fernando P.R."/>
            <person name="Flagg N."/>
            <person name="Forbes L.D."/>
            <person name="Fowler R.G."/>
            <person name="Fu Q."/>
            <person name="Gabisi R.A."/>
            <person name="Ganer J."/>
            <person name="Garbino Pronczuk A."/>
            <person name="Garcia R.M."/>
            <person name="Garner T."/>
            <person name="Garrett T.E."/>
            <person name="Gonzalez D.A."/>
            <person name="Hamid H."/>
            <person name="Hawkins E.S."/>
            <person name="Hirani K."/>
            <person name="Hogues M.E."/>
            <person name="Hollins B."/>
            <person name="Hsiao C.-H."/>
            <person name="Jabil R."/>
            <person name="James M.L."/>
            <person name="Jhangiani S.N."/>
            <person name="Johnson B."/>
            <person name="Johnson Q."/>
            <person name="Joshi V."/>
            <person name="Kalu J.B."/>
            <person name="Kam C."/>
            <person name="Kashfia A."/>
            <person name="Keebler J."/>
            <person name="Kisamo H."/>
            <person name="Kovar C.L."/>
            <person name="Lago L.A."/>
            <person name="Lai C.-Y."/>
            <person name="Laidlaw J."/>
            <person name="Lara F."/>
            <person name="Le T.-K."/>
            <person name="Lee S.L."/>
            <person name="Legall F.H."/>
            <person name="Lemon S.J."/>
            <person name="Lewis L.R."/>
            <person name="Li B."/>
            <person name="Liu Y."/>
            <person name="Liu Y.-S."/>
            <person name="Lopez J."/>
            <person name="Lozado R.J."/>
            <person name="Lu J."/>
            <person name="Madu R.C."/>
            <person name="Maheshwari M."/>
            <person name="Maheshwari R."/>
            <person name="Malloy K."/>
            <person name="Martinez E."/>
            <person name="Mathew T."/>
            <person name="Mercado I.C."/>
            <person name="Mercado C."/>
            <person name="Meyer B."/>
            <person name="Montgomery K."/>
            <person name="Morgan M.B."/>
            <person name="Munidasa M."/>
            <person name="Nazareth L.V."/>
            <person name="Nelson J."/>
            <person name="Ng B.M."/>
            <person name="Nguyen N.B."/>
            <person name="Nguyen P.Q."/>
            <person name="Nguyen T."/>
            <person name="Obregon M."/>
            <person name="Okwuonu G.O."/>
            <person name="Onwere C.G."/>
            <person name="Orozco G."/>
            <person name="Parra A."/>
            <person name="Patel S."/>
            <person name="Patil S."/>
            <person name="Perez A."/>
            <person name="Perez Y."/>
            <person name="Pham C."/>
            <person name="Primus E.L."/>
            <person name="Pu L.-L."/>
            <person name="Puazo M."/>
            <person name="Qin X."/>
            <person name="Quiroz J.B."/>
            <person name="Reese J."/>
            <person name="Richards S."/>
            <person name="Rives C.M."/>
            <person name="Robberts R."/>
            <person name="Ruiz S.J."/>
            <person name="Ruiz M.J."/>
            <person name="Santibanez J."/>
            <person name="Schneider B.W."/>
            <person name="Sisson I."/>
            <person name="Smith M."/>
            <person name="Sodergren E."/>
            <person name="Song X.-Z."/>
            <person name="Song B.B."/>
            <person name="Summersgill H."/>
            <person name="Thelus R."/>
            <person name="Thornton R.D."/>
            <person name="Trejos Z.Y."/>
            <person name="Usmani K."/>
            <person name="Vattathil S."/>
            <person name="Villasana D."/>
            <person name="Walker D.L."/>
            <person name="Wang S."/>
            <person name="Wang K."/>
            <person name="White C.S."/>
            <person name="Williams A.C."/>
            <person name="Williamson J."/>
            <person name="Wilson K."/>
            <person name="Woghiren I.O."/>
            <person name="Woodworth J.R."/>
            <person name="Worley K.C."/>
            <person name="Wright R.A."/>
            <person name="Wu W."/>
            <person name="Young L."/>
            <person name="Zhang L."/>
            <person name="Zhang J."/>
            <person name="Zhu Y."/>
            <person name="Muzny D.M."/>
            <person name="Weinstock G."/>
            <person name="Gibbs R.A."/>
        </authorList>
    </citation>
    <scope>NUCLEOTIDE SEQUENCE [LARGE SCALE GENOMIC DNA]</scope>
    <source>
        <strain evidence="13">LSR1</strain>
    </source>
</reference>
<dbReference type="Proteomes" id="UP000007819">
    <property type="component" value="Chromosome A1"/>
</dbReference>
<feature type="site" description="Lowers pKa of active site Cys" evidence="9">
    <location>
        <position position="143"/>
    </location>
</feature>
<dbReference type="FunFam" id="3.30.930.10:FF:000035">
    <property type="entry name" value="Putative lipoyltransferase 2, mitochondrial"/>
    <property type="match status" value="1"/>
</dbReference>
<organism evidence="11">
    <name type="scientific">Acyrthosiphon pisum</name>
    <name type="common">Pea aphid</name>
    <dbReference type="NCBI Taxonomy" id="7029"/>
    <lineage>
        <taxon>Eukaryota</taxon>
        <taxon>Metazoa</taxon>
        <taxon>Ecdysozoa</taxon>
        <taxon>Arthropoda</taxon>
        <taxon>Hexapoda</taxon>
        <taxon>Insecta</taxon>
        <taxon>Pterygota</taxon>
        <taxon>Neoptera</taxon>
        <taxon>Paraneoptera</taxon>
        <taxon>Hemiptera</taxon>
        <taxon>Sternorrhyncha</taxon>
        <taxon>Aphidomorpha</taxon>
        <taxon>Aphidoidea</taxon>
        <taxon>Aphididae</taxon>
        <taxon>Macrosiphini</taxon>
        <taxon>Acyrthosiphon</taxon>
    </lineage>
</organism>
<gene>
    <name evidence="11" type="primary">ACYPI009338</name>
    <name evidence="12" type="synonym">100168658</name>
</gene>
<dbReference type="GO" id="GO:0009249">
    <property type="term" value="P:protein lipoylation"/>
    <property type="evidence" value="ECO:0007669"/>
    <property type="project" value="InterPro"/>
</dbReference>
<evidence type="ECO:0000256" key="9">
    <source>
        <dbReference type="PIRSR" id="PIRSR016262-3"/>
    </source>
</evidence>
<evidence type="ECO:0000256" key="3">
    <source>
        <dbReference type="ARBA" id="ARBA00007907"/>
    </source>
</evidence>
<evidence type="ECO:0000256" key="7">
    <source>
        <dbReference type="PIRSR" id="PIRSR016262-1"/>
    </source>
</evidence>
<evidence type="ECO:0000259" key="10">
    <source>
        <dbReference type="PROSITE" id="PS51733"/>
    </source>
</evidence>
<dbReference type="PANTHER" id="PTHR10993">
    <property type="entry name" value="OCTANOYLTRANSFERASE"/>
    <property type="match status" value="1"/>
</dbReference>
<name>C4WV93_ACYPI</name>
<dbReference type="InterPro" id="IPR000544">
    <property type="entry name" value="Octanoyltransferase"/>
</dbReference>
<dbReference type="Gene3D" id="3.30.930.10">
    <property type="entry name" value="Bira Bifunctional Protein, Domain 2"/>
    <property type="match status" value="1"/>
</dbReference>
<dbReference type="SUPFAM" id="SSF55681">
    <property type="entry name" value="Class II aaRS and biotin synthetases"/>
    <property type="match status" value="1"/>
</dbReference>
<dbReference type="UniPathway" id="UPA00538">
    <property type="reaction ID" value="UER00592"/>
</dbReference>
<dbReference type="NCBIfam" id="TIGR00214">
    <property type="entry name" value="lipB"/>
    <property type="match status" value="1"/>
</dbReference>
<evidence type="ECO:0000256" key="6">
    <source>
        <dbReference type="PIRNR" id="PIRNR016262"/>
    </source>
</evidence>
<comment type="function">
    <text evidence="6">Catalyzes the transfer of endogenously produced octanoic acid from octanoyl-acyl-carrier-protein onto the lipoyl domains of lipoate-dependent enzymes. Lipoyl-ACP can also act as a substrate although octanoyl-ACP is likely to be the physiological substrate.</text>
</comment>
<dbReference type="PIRSF" id="PIRSF016262">
    <property type="entry name" value="LPLase"/>
    <property type="match status" value="1"/>
</dbReference>
<evidence type="ECO:0000256" key="1">
    <source>
        <dbReference type="ARBA" id="ARBA00004173"/>
    </source>
</evidence>
<dbReference type="InterPro" id="IPR045864">
    <property type="entry name" value="aa-tRNA-synth_II/BPL/LPL"/>
</dbReference>
<feature type="active site" description="Acyl-thioester intermediate" evidence="7">
    <location>
        <position position="177"/>
    </location>
</feature>
<keyword evidence="4 6" id="KW-0808">Transferase</keyword>
<keyword evidence="6" id="KW-0496">Mitochondrion</keyword>
<dbReference type="EMBL" id="AK341413">
    <property type="protein sequence ID" value="BAH71813.1"/>
    <property type="molecule type" value="mRNA"/>
</dbReference>
<dbReference type="CDD" id="cd16444">
    <property type="entry name" value="LipB"/>
    <property type="match status" value="1"/>
</dbReference>
<dbReference type="EC" id="2.3.1.181" evidence="6"/>
<feature type="binding site" evidence="8">
    <location>
        <begin position="79"/>
        <end position="86"/>
    </location>
    <ligand>
        <name>substrate</name>
    </ligand>
</feature>
<dbReference type="InterPro" id="IPR020605">
    <property type="entry name" value="Octanoyltransferase_CS"/>
</dbReference>
<comment type="similarity">
    <text evidence="3 6">Belongs to the LipB family.</text>
</comment>
<feature type="binding site" evidence="8">
    <location>
        <begin position="159"/>
        <end position="161"/>
    </location>
    <ligand>
        <name>substrate</name>
    </ligand>
</feature>
<dbReference type="PROSITE" id="PS01313">
    <property type="entry name" value="LIPB"/>
    <property type="match status" value="1"/>
</dbReference>
<dbReference type="EnsemblMetazoa" id="NM_001162827.2">
    <property type="protein sequence ID" value="NP_001156299.1"/>
    <property type="gene ID" value="LOC100168658"/>
</dbReference>
<dbReference type="AlphaFoldDB" id="C4WV93"/>
<dbReference type="InterPro" id="IPR004143">
    <property type="entry name" value="BPL_LPL_catalytic"/>
</dbReference>
<evidence type="ECO:0000256" key="5">
    <source>
        <dbReference type="ARBA" id="ARBA00023315"/>
    </source>
</evidence>
<evidence type="ECO:0000313" key="11">
    <source>
        <dbReference type="EMBL" id="BAH71813.1"/>
    </source>
</evidence>
<evidence type="ECO:0000313" key="12">
    <source>
        <dbReference type="EnsemblMetazoa" id="NP_001156299.1"/>
    </source>
</evidence>
<dbReference type="PANTHER" id="PTHR10993:SF7">
    <property type="entry name" value="LIPOYLTRANSFERASE 2, MITOCHONDRIAL-RELATED"/>
    <property type="match status" value="1"/>
</dbReference>
<dbReference type="PhylomeDB" id="C4WV93"/>
<evidence type="ECO:0000313" key="13">
    <source>
        <dbReference type="Proteomes" id="UP000007819"/>
    </source>
</evidence>
<dbReference type="KEGG" id="api:100168658"/>
<dbReference type="PROSITE" id="PS51733">
    <property type="entry name" value="BPL_LPL_CATALYTIC"/>
    <property type="match status" value="1"/>
</dbReference>
<dbReference type="NCBIfam" id="NF010925">
    <property type="entry name" value="PRK14345.1"/>
    <property type="match status" value="1"/>
</dbReference>
<feature type="domain" description="BPL/LPL catalytic" evidence="10">
    <location>
        <begin position="35"/>
        <end position="216"/>
    </location>
</feature>
<dbReference type="Pfam" id="PF21948">
    <property type="entry name" value="LplA-B_cat"/>
    <property type="match status" value="1"/>
</dbReference>